<dbReference type="InterPro" id="IPR016032">
    <property type="entry name" value="Sig_transdc_resp-reg_C-effctor"/>
</dbReference>
<dbReference type="InterPro" id="IPR036388">
    <property type="entry name" value="WH-like_DNA-bd_sf"/>
</dbReference>
<evidence type="ECO:0000259" key="3">
    <source>
        <dbReference type="PROSITE" id="PS50043"/>
    </source>
</evidence>
<dbReference type="PANTHER" id="PTHR16305:SF35">
    <property type="entry name" value="TRANSCRIPTIONAL ACTIVATOR DOMAIN"/>
    <property type="match status" value="1"/>
</dbReference>
<dbReference type="RefSeq" id="WP_091368622.1">
    <property type="nucleotide sequence ID" value="NZ_FNDV01000003.1"/>
</dbReference>
<dbReference type="Gene3D" id="3.40.50.300">
    <property type="entry name" value="P-loop containing nucleotide triphosphate hydrolases"/>
    <property type="match status" value="1"/>
</dbReference>
<dbReference type="InterPro" id="IPR027417">
    <property type="entry name" value="P-loop_NTPase"/>
</dbReference>
<dbReference type="GO" id="GO:0004016">
    <property type="term" value="F:adenylate cyclase activity"/>
    <property type="evidence" value="ECO:0007669"/>
    <property type="project" value="TreeGrafter"/>
</dbReference>
<dbReference type="SUPFAM" id="SSF48452">
    <property type="entry name" value="TPR-like"/>
    <property type="match status" value="1"/>
</dbReference>
<dbReference type="GO" id="GO:0003677">
    <property type="term" value="F:DNA binding"/>
    <property type="evidence" value="ECO:0007669"/>
    <property type="project" value="InterPro"/>
</dbReference>
<keyword evidence="2" id="KW-0067">ATP-binding</keyword>
<dbReference type="Gene3D" id="1.10.10.10">
    <property type="entry name" value="Winged helix-like DNA-binding domain superfamily/Winged helix DNA-binding domain"/>
    <property type="match status" value="1"/>
</dbReference>
<dbReference type="GO" id="GO:0005524">
    <property type="term" value="F:ATP binding"/>
    <property type="evidence" value="ECO:0007669"/>
    <property type="project" value="UniProtKB-KW"/>
</dbReference>
<sequence>MDAVAAIGLTDLTGFVGRTAETKQLRASADKVLAGSPQLVRVEGEAGIGKTNLVNHFLAGLDKFTVLAASGDPAESTLSYGLVDQLLARVNRQLVGRFKLLDRSRPSTATPFAVGADFLALVGELQADQPVAIVLDDVQWADRPSAQALGFMLRRLWADQVLAVMLIRTPVVEDETEVVNQYLSRPTIDSVTIRLGGLTSHDIAALSAAVTSGELPLPAAARLRAHTDGNPLYVRALLAEASPADLIAGESTLPVPKSLLTAVGRILNRLPEETRHLVEALAVLNARCSLARAAQLASVDKPSEALAPALAAGLVQWWPTEPANPVAMRHGLHRDAVYESLDPVRRAELHATAAGLVDSTTAWAHRVAAAQSTDGRLARQLEVAATEETASGRNDLAARYLHWAAELSETRDEYEHRLLTACVQSLLTSQPGWAVSRQAEVRRCSDTPLRDCALGLTALLGTGELAEAEVLLQRAADADAATTPAWMRSTIAGALAALHVWRGRGGEALRMASSALSMGGLVSRWEDFVRVIHAVARVRQDGPAAGLAELDHLPTKAAAVSSDDLDCLCCRGALHTMLGHYSEALDDLATAIRHQRAGANILSGPAPHSYLAAAQYAVGDWNDAAITMHQALSIQSTFEQPQHHTLTQMTATLVPAGRGDWQAATAHVREAQRWAAKVGTPQDIRYAAIAGAVVAQARADHAGMLSSLRPLLDTDLDQTDSLHAWWVAWWRPLLVEALIGVGELDTADRHLVRLGDTTRDVRHLEDTLSRLRAALARERGRLDDAFTIYRSRLDGDDGEPMVPFARAMLEQDFGQLLLGTGHRREALQWLRRARDRYTLLSAHPFIRRVDQGLDTSGARHTARSASKLPDLTEREEQVSYLASRGLTNGEIAKELYVTNKTVEYHLSNVYAKLGVASRRELGAALDTERVG</sequence>
<dbReference type="EMBL" id="FNJB01000001">
    <property type="protein sequence ID" value="SDN90305.1"/>
    <property type="molecule type" value="Genomic_DNA"/>
</dbReference>
<dbReference type="STRING" id="504798.SAMN05421871_103618"/>
<dbReference type="PANTHER" id="PTHR16305">
    <property type="entry name" value="TESTICULAR SOLUBLE ADENYLYL CYCLASE"/>
    <property type="match status" value="1"/>
</dbReference>
<dbReference type="GO" id="GO:0006355">
    <property type="term" value="P:regulation of DNA-templated transcription"/>
    <property type="evidence" value="ECO:0007669"/>
    <property type="project" value="InterPro"/>
</dbReference>
<accession>A0A1H0F6V5</accession>
<evidence type="ECO:0000313" key="5">
    <source>
        <dbReference type="Proteomes" id="UP000199651"/>
    </source>
</evidence>
<dbReference type="InterPro" id="IPR041664">
    <property type="entry name" value="AAA_16"/>
</dbReference>
<reference evidence="5" key="1">
    <citation type="submission" date="2016-10" db="EMBL/GenBank/DDBJ databases">
        <authorList>
            <person name="Varghese N."/>
            <person name="Submissions S."/>
        </authorList>
    </citation>
    <scope>NUCLEOTIDE SEQUENCE [LARGE SCALE GENOMIC DNA]</scope>
    <source>
        <strain evidence="5">IBRC-M 10655</strain>
    </source>
</reference>
<name>A0A1H0F6V5_9PSEU</name>
<keyword evidence="5" id="KW-1185">Reference proteome</keyword>
<feature type="domain" description="HTH luxR-type" evidence="3">
    <location>
        <begin position="864"/>
        <end position="929"/>
    </location>
</feature>
<dbReference type="GO" id="GO:0005737">
    <property type="term" value="C:cytoplasm"/>
    <property type="evidence" value="ECO:0007669"/>
    <property type="project" value="TreeGrafter"/>
</dbReference>
<dbReference type="SUPFAM" id="SSF52540">
    <property type="entry name" value="P-loop containing nucleoside triphosphate hydrolases"/>
    <property type="match status" value="1"/>
</dbReference>
<dbReference type="OrthoDB" id="134933at2"/>
<dbReference type="PROSITE" id="PS50043">
    <property type="entry name" value="HTH_LUXR_2"/>
    <property type="match status" value="1"/>
</dbReference>
<evidence type="ECO:0000313" key="4">
    <source>
        <dbReference type="EMBL" id="SDN90305.1"/>
    </source>
</evidence>
<dbReference type="PROSITE" id="PS00622">
    <property type="entry name" value="HTH_LUXR_1"/>
    <property type="match status" value="1"/>
</dbReference>
<dbReference type="Pfam" id="PF00196">
    <property type="entry name" value="GerE"/>
    <property type="match status" value="1"/>
</dbReference>
<dbReference type="SUPFAM" id="SSF46894">
    <property type="entry name" value="C-terminal effector domain of the bipartite response regulators"/>
    <property type="match status" value="1"/>
</dbReference>
<dbReference type="InterPro" id="IPR000792">
    <property type="entry name" value="Tscrpt_reg_LuxR_C"/>
</dbReference>
<dbReference type="Pfam" id="PF13191">
    <property type="entry name" value="AAA_16"/>
    <property type="match status" value="1"/>
</dbReference>
<dbReference type="CDD" id="cd06170">
    <property type="entry name" value="LuxR_C_like"/>
    <property type="match status" value="1"/>
</dbReference>
<keyword evidence="1" id="KW-0547">Nucleotide-binding</keyword>
<evidence type="ECO:0000256" key="1">
    <source>
        <dbReference type="ARBA" id="ARBA00022741"/>
    </source>
</evidence>
<dbReference type="InterPro" id="IPR011990">
    <property type="entry name" value="TPR-like_helical_dom_sf"/>
</dbReference>
<protein>
    <submittedName>
        <fullName evidence="4">Regulatory protein, luxR family</fullName>
    </submittedName>
</protein>
<dbReference type="PRINTS" id="PR00038">
    <property type="entry name" value="HTHLUXR"/>
</dbReference>
<organism evidence="4 5">
    <name type="scientific">Actinokineospora alba</name>
    <dbReference type="NCBI Taxonomy" id="504798"/>
    <lineage>
        <taxon>Bacteria</taxon>
        <taxon>Bacillati</taxon>
        <taxon>Actinomycetota</taxon>
        <taxon>Actinomycetes</taxon>
        <taxon>Pseudonocardiales</taxon>
        <taxon>Pseudonocardiaceae</taxon>
        <taxon>Actinokineospora</taxon>
    </lineage>
</organism>
<proteinExistence type="predicted"/>
<dbReference type="Gene3D" id="1.25.40.10">
    <property type="entry name" value="Tetratricopeptide repeat domain"/>
    <property type="match status" value="1"/>
</dbReference>
<dbReference type="AlphaFoldDB" id="A0A1H0F6V5"/>
<dbReference type="Proteomes" id="UP000199651">
    <property type="component" value="Unassembled WGS sequence"/>
</dbReference>
<gene>
    <name evidence="4" type="ORF">SAMN05192558_101252</name>
</gene>
<evidence type="ECO:0000256" key="2">
    <source>
        <dbReference type="ARBA" id="ARBA00022840"/>
    </source>
</evidence>
<dbReference type="SMART" id="SM00421">
    <property type="entry name" value="HTH_LUXR"/>
    <property type="match status" value="1"/>
</dbReference>